<evidence type="ECO:0000313" key="3">
    <source>
        <dbReference type="Proteomes" id="UP000314294"/>
    </source>
</evidence>
<feature type="region of interest" description="Disordered" evidence="1">
    <location>
        <begin position="80"/>
        <end position="113"/>
    </location>
</feature>
<feature type="compositionally biased region" description="Acidic residues" evidence="1">
    <location>
        <begin position="426"/>
        <end position="437"/>
    </location>
</feature>
<gene>
    <name evidence="2" type="ORF">EYF80_050716</name>
</gene>
<dbReference type="EMBL" id="SRLO01001307">
    <property type="protein sequence ID" value="TNN39121.1"/>
    <property type="molecule type" value="Genomic_DNA"/>
</dbReference>
<feature type="compositionally biased region" description="Basic and acidic residues" evidence="1">
    <location>
        <begin position="675"/>
        <end position="697"/>
    </location>
</feature>
<feature type="region of interest" description="Disordered" evidence="1">
    <location>
        <begin position="772"/>
        <end position="798"/>
    </location>
</feature>
<feature type="region of interest" description="Disordered" evidence="1">
    <location>
        <begin position="417"/>
        <end position="473"/>
    </location>
</feature>
<feature type="compositionally biased region" description="Low complexity" evidence="1">
    <location>
        <begin position="708"/>
        <end position="718"/>
    </location>
</feature>
<feature type="compositionally biased region" description="Low complexity" evidence="1">
    <location>
        <begin position="50"/>
        <end position="67"/>
    </location>
</feature>
<sequence length="798" mass="87563">MPHHQGAHREFSSSRIAPRFLARPVVGTRNSSSSSSSSSGFLSGERPALSPSSIGRSSSSSSNRSSKSFVGFFSRWKLAKRKREEGNTGRERCVRTDPYRGRGGGGGGGGAQALQQPQAALRVGVGQLAAPRAPGQAAHREALLVLLPAAGTTASAGRSLNASPDGRPRPADLYLSTHSWLLTSQTLRAPPTAPPARKRPHGDQTTTALEELTCFDLMMAPDEKLIALLRPVSLHVVSGKGLLVFLLRSDSPAALHVISGSSRVATDAAEGRPDSWTPHRHAAASGRHFPASLLEESKRRTPDAIFQTRKLLTKRYRAATAVITARCCKALGMRSAMNVRKTSEERSARRRREESERRRRPRDIKVHVKDAGKAVVRQRDDTSNASSQLEIRRSSAWTVERNEHLNLNLLLMRTQEQHPAKAAASESDDDDDDDDGFYVEGRLSLASREKTGSIHRPRAEIKPTQNDNEVDFNEQIIAQRAEWRRREGEGEPERRQTNTHANQRRLAYLLGAHFTHKTGNNDDVETKQVLTESGGEVLIVLFLPDADGKSWSRCLKADARWGTVTTAIEWQFDLPPMRKVMKESFIFESEGLKESLFSLEMYAADRSERIDVEAAERRAEVTTASSSTEDGVEGTVETETNNSVPGENMGINHTEEEGDVTSDESVVFSPPSLKMTERETAKTAETAPVDKEIKEETSSTEVWAQGGEEYSPPSTETPEQARFITRTTGSGDVPVGKSFWGLRMREDVPEETSVPLEETGARALADGKAVQRDPGVNSVTGTLPKVSRVAQPQTHRVT</sequence>
<feature type="compositionally biased region" description="Basic and acidic residues" evidence="1">
    <location>
        <begin position="82"/>
        <end position="100"/>
    </location>
</feature>
<feature type="compositionally biased region" description="Gly residues" evidence="1">
    <location>
        <begin position="101"/>
        <end position="111"/>
    </location>
</feature>
<organism evidence="2 3">
    <name type="scientific">Liparis tanakae</name>
    <name type="common">Tanaka's snailfish</name>
    <dbReference type="NCBI Taxonomy" id="230148"/>
    <lineage>
        <taxon>Eukaryota</taxon>
        <taxon>Metazoa</taxon>
        <taxon>Chordata</taxon>
        <taxon>Craniata</taxon>
        <taxon>Vertebrata</taxon>
        <taxon>Euteleostomi</taxon>
        <taxon>Actinopterygii</taxon>
        <taxon>Neopterygii</taxon>
        <taxon>Teleostei</taxon>
        <taxon>Neoteleostei</taxon>
        <taxon>Acanthomorphata</taxon>
        <taxon>Eupercaria</taxon>
        <taxon>Perciformes</taxon>
        <taxon>Cottioidei</taxon>
        <taxon>Cottales</taxon>
        <taxon>Liparidae</taxon>
        <taxon>Liparis</taxon>
    </lineage>
</organism>
<accession>A0A4Z2FDR4</accession>
<feature type="region of interest" description="Disordered" evidence="1">
    <location>
        <begin position="336"/>
        <end position="365"/>
    </location>
</feature>
<evidence type="ECO:0000313" key="2">
    <source>
        <dbReference type="EMBL" id="TNN39121.1"/>
    </source>
</evidence>
<proteinExistence type="predicted"/>
<feature type="compositionally biased region" description="Basic and acidic residues" evidence="1">
    <location>
        <begin position="447"/>
        <end position="461"/>
    </location>
</feature>
<dbReference type="OrthoDB" id="8950923at2759"/>
<protein>
    <submittedName>
        <fullName evidence="2">Uncharacterized protein</fullName>
    </submittedName>
</protein>
<feature type="region of interest" description="Disordered" evidence="1">
    <location>
        <begin position="483"/>
        <end position="502"/>
    </location>
</feature>
<feature type="region of interest" description="Disordered" evidence="1">
    <location>
        <begin position="1"/>
        <end position="67"/>
    </location>
</feature>
<keyword evidence="3" id="KW-1185">Reference proteome</keyword>
<dbReference type="AlphaFoldDB" id="A0A4Z2FDR4"/>
<reference evidence="2 3" key="1">
    <citation type="submission" date="2019-03" db="EMBL/GenBank/DDBJ databases">
        <title>First draft genome of Liparis tanakae, snailfish: a comprehensive survey of snailfish specific genes.</title>
        <authorList>
            <person name="Kim W."/>
            <person name="Song I."/>
            <person name="Jeong J.-H."/>
            <person name="Kim D."/>
            <person name="Kim S."/>
            <person name="Ryu S."/>
            <person name="Song J.Y."/>
            <person name="Lee S.K."/>
        </authorList>
    </citation>
    <scope>NUCLEOTIDE SEQUENCE [LARGE SCALE GENOMIC DNA]</scope>
    <source>
        <tissue evidence="2">Muscle</tissue>
    </source>
</reference>
<feature type="compositionally biased region" description="Basic and acidic residues" evidence="1">
    <location>
        <begin position="341"/>
        <end position="365"/>
    </location>
</feature>
<feature type="region of interest" description="Disordered" evidence="1">
    <location>
        <begin position="619"/>
        <end position="718"/>
    </location>
</feature>
<evidence type="ECO:0000256" key="1">
    <source>
        <dbReference type="SAM" id="MobiDB-lite"/>
    </source>
</evidence>
<feature type="compositionally biased region" description="Basic and acidic residues" evidence="1">
    <location>
        <begin position="483"/>
        <end position="496"/>
    </location>
</feature>
<dbReference type="Proteomes" id="UP000314294">
    <property type="component" value="Unassembled WGS sequence"/>
</dbReference>
<name>A0A4Z2FDR4_9TELE</name>
<comment type="caution">
    <text evidence="2">The sequence shown here is derived from an EMBL/GenBank/DDBJ whole genome shotgun (WGS) entry which is preliminary data.</text>
</comment>